<protein>
    <recommendedName>
        <fullName evidence="16 17">Protein E6</fullName>
    </recommendedName>
</protein>
<keyword evidence="13 16" id="KW-1035">Host cytoplasm</keyword>
<evidence type="ECO:0000256" key="3">
    <source>
        <dbReference type="ARBA" id="ARBA00022562"/>
    </source>
</evidence>
<dbReference type="EMBL" id="HQ625440">
    <property type="protein sequence ID" value="AEI00709.1"/>
    <property type="molecule type" value="Genomic_DNA"/>
</dbReference>
<dbReference type="GO" id="GO:0039648">
    <property type="term" value="P:symbiont-mediated perturbation of host ubiquitin-like protein modification"/>
    <property type="evidence" value="ECO:0007669"/>
    <property type="project" value="UniProtKB-UniRule"/>
</dbReference>
<evidence type="ECO:0000256" key="12">
    <source>
        <dbReference type="ARBA" id="ARBA00023163"/>
    </source>
</evidence>
<keyword evidence="3 16" id="KW-1048">Host nucleus</keyword>
<dbReference type="GO" id="GO:0030430">
    <property type="term" value="C:host cell cytoplasm"/>
    <property type="evidence" value="ECO:0007669"/>
    <property type="project" value="UniProtKB-SubCell"/>
</dbReference>
<evidence type="ECO:0000256" key="6">
    <source>
        <dbReference type="ARBA" id="ARBA00022723"/>
    </source>
</evidence>
<dbReference type="GO" id="GO:0039502">
    <property type="term" value="P:symbiont-mediated suppression of host type I interferon-mediated signaling pathway"/>
    <property type="evidence" value="ECO:0007669"/>
    <property type="project" value="UniProtKB-UniRule"/>
</dbReference>
<accession>F8SIM3</accession>
<keyword evidence="9 16" id="KW-0805">Transcription regulation</keyword>
<keyword evidence="8 16" id="KW-0862">Zinc</keyword>
<evidence type="ECO:0000256" key="17">
    <source>
        <dbReference type="RuleBase" id="RU363123"/>
    </source>
</evidence>
<keyword evidence="12 16" id="KW-0804">Transcription</keyword>
<keyword evidence="2 16" id="KW-0244">Early protein</keyword>
<sequence length="140" mass="16065">MDVAKDYTLNQLLRFLDVSLTDFILPCAFCPSFLDLNDKQRFAASELRVVVKDFTFQGACLRCRKKLAFAERQKYQSCIGEGDLVEAMWGTGIVHITVRCIRCLGLLSASEKLLAKANYQPFYLVRSLWRGHCRLCFNLQ</sequence>
<proteinExistence type="inferred from homology"/>
<evidence type="ECO:0000256" key="2">
    <source>
        <dbReference type="ARBA" id="ARBA00022518"/>
    </source>
</evidence>
<keyword evidence="5 16" id="KW-1090">Inhibition of host innate immune response by virus</keyword>
<keyword evidence="15 16" id="KW-1119">Modulation of host cell apoptosis by virus</keyword>
<dbReference type="GeneID" id="20358473"/>
<evidence type="ECO:0000256" key="8">
    <source>
        <dbReference type="ARBA" id="ARBA00022833"/>
    </source>
</evidence>
<dbReference type="Pfam" id="PF00518">
    <property type="entry name" value="E6"/>
    <property type="match status" value="1"/>
</dbReference>
<comment type="function">
    <text evidence="16">Plays a major role in the induction and maintenance of cellular transformation. E6 associates with host UBE3A/E6-AP ubiquitin-protein ligase and modulates its activity. Protects host keratinocytes from apoptosis by mediating the degradation of host BAK1. May also inhibit host immune response.</text>
</comment>
<dbReference type="SUPFAM" id="SSF161229">
    <property type="entry name" value="E6 C-terminal domain-like"/>
    <property type="match status" value="2"/>
</dbReference>
<comment type="similarity">
    <text evidence="1 16 17">Belongs to the papillomaviridae E6 protein family.</text>
</comment>
<dbReference type="GO" id="GO:0052150">
    <property type="term" value="P:symbiont-mediated perturbation of host apoptosis"/>
    <property type="evidence" value="ECO:0007669"/>
    <property type="project" value="UniProtKB-KW"/>
</dbReference>
<comment type="subcellular location">
    <subcellularLocation>
        <location evidence="16 17">Host cytoplasm</location>
    </subcellularLocation>
    <subcellularLocation>
        <location evidence="16 17">Host nucleus</location>
    </subcellularLocation>
</comment>
<dbReference type="Gene3D" id="3.30.240.40">
    <property type="entry name" value="E6 early regulatory protein"/>
    <property type="match status" value="2"/>
</dbReference>
<evidence type="ECO:0000256" key="5">
    <source>
        <dbReference type="ARBA" id="ARBA00022632"/>
    </source>
</evidence>
<evidence type="ECO:0000313" key="18">
    <source>
        <dbReference type="EMBL" id="AEI00709.1"/>
    </source>
</evidence>
<dbReference type="GO" id="GO:0006351">
    <property type="term" value="P:DNA-templated transcription"/>
    <property type="evidence" value="ECO:0007669"/>
    <property type="project" value="UniProtKB-UniRule"/>
</dbReference>
<evidence type="ECO:0000256" key="13">
    <source>
        <dbReference type="ARBA" id="ARBA00023200"/>
    </source>
</evidence>
<dbReference type="KEGG" id="vg:20358473"/>
<comment type="subunit">
    <text evidence="16">Forms homodimers. Interacts with ubiquitin-protein ligase UBE3A/E6-AP; this interaction stimulates UBE3A ubiquitin activity. Interacts with host BAK1.</text>
</comment>
<reference evidence="18 19" key="1">
    <citation type="journal article" date="2012" name="PLoS ONE">
        <title>Isolation of three novel rat and mouse papillomaviruses and their genomic characterization.</title>
        <authorList>
            <person name="Schulz E."/>
            <person name="Gottschling M."/>
            <person name="Ulrich R.G."/>
            <person name="Richter D."/>
            <person name="Stockfleth E."/>
            <person name="Nindl I."/>
        </authorList>
    </citation>
    <scope>NUCLEOTIDE SEQUENCE [LARGE SCALE GENOMIC DNA]</scope>
</reference>
<keyword evidence="7 16" id="KW-0863">Zinc-finger</keyword>
<comment type="caution">
    <text evidence="16">Lacks conserved residue(s) required for the propagation of feature annotation.</text>
</comment>
<organism evidence="18 19">
    <name type="scientific">Apodemus sylvaticus papillomavirus 1</name>
    <dbReference type="NCBI Taxonomy" id="1036963"/>
    <lineage>
        <taxon>Viruses</taxon>
        <taxon>Monodnaviria</taxon>
        <taxon>Shotokuvirae</taxon>
        <taxon>Cossaviricota</taxon>
        <taxon>Papovaviricetes</taxon>
        <taxon>Zurhausenvirales</taxon>
        <taxon>Papillomaviridae</taxon>
        <taxon>Firstpapillomavirinae</taxon>
        <taxon>Pipapillomavirus</taxon>
        <taxon>Pipapillomavirus 2</taxon>
    </lineage>
</organism>
<feature type="zinc finger region" evidence="16">
    <location>
        <begin position="100"/>
        <end position="136"/>
    </location>
</feature>
<dbReference type="GO" id="GO:0052170">
    <property type="term" value="P:symbiont-mediated suppression of host innate immune response"/>
    <property type="evidence" value="ECO:0007669"/>
    <property type="project" value="UniProtKB-KW"/>
</dbReference>
<keyword evidence="14 16" id="KW-0899">Viral immunoevasion</keyword>
<dbReference type="HAMAP" id="MF_04006">
    <property type="entry name" value="HPV_E6"/>
    <property type="match status" value="1"/>
</dbReference>
<evidence type="ECO:0000256" key="9">
    <source>
        <dbReference type="ARBA" id="ARBA00023015"/>
    </source>
</evidence>
<dbReference type="GO" id="GO:0006355">
    <property type="term" value="P:regulation of DNA-templated transcription"/>
    <property type="evidence" value="ECO:0007669"/>
    <property type="project" value="UniProtKB-UniRule"/>
</dbReference>
<dbReference type="RefSeq" id="YP_009058912.1">
    <property type="nucleotide sequence ID" value="NC_024893.1"/>
</dbReference>
<evidence type="ECO:0000256" key="16">
    <source>
        <dbReference type="HAMAP-Rule" id="MF_04006"/>
    </source>
</evidence>
<evidence type="ECO:0000313" key="19">
    <source>
        <dbReference type="Proteomes" id="UP000139691"/>
    </source>
</evidence>
<evidence type="ECO:0000256" key="10">
    <source>
        <dbReference type="ARBA" id="ARBA00023125"/>
    </source>
</evidence>
<keyword evidence="4 16" id="KW-0945">Host-virus interaction</keyword>
<keyword evidence="11 16" id="KW-0010">Activator</keyword>
<gene>
    <name evidence="16 18" type="primary">E6</name>
</gene>
<dbReference type="GO" id="GO:0008270">
    <property type="term" value="F:zinc ion binding"/>
    <property type="evidence" value="ECO:0007669"/>
    <property type="project" value="UniProtKB-KW"/>
</dbReference>
<feature type="zinc finger region" evidence="16">
    <location>
        <begin position="27"/>
        <end position="63"/>
    </location>
</feature>
<dbReference type="InterPro" id="IPR038575">
    <property type="entry name" value="E6_sf"/>
</dbReference>
<name>F8SIM3_9PAPI</name>
<keyword evidence="10 16" id="KW-0238">DNA-binding</keyword>
<evidence type="ECO:0000256" key="4">
    <source>
        <dbReference type="ARBA" id="ARBA00022581"/>
    </source>
</evidence>
<keyword evidence="6 16" id="KW-0479">Metal-binding</keyword>
<dbReference type="OrthoDB" id="27353at10239"/>
<dbReference type="GO" id="GO:0042025">
    <property type="term" value="C:host cell nucleus"/>
    <property type="evidence" value="ECO:0007669"/>
    <property type="project" value="UniProtKB-SubCell"/>
</dbReference>
<evidence type="ECO:0000256" key="7">
    <source>
        <dbReference type="ARBA" id="ARBA00022771"/>
    </source>
</evidence>
<evidence type="ECO:0000256" key="11">
    <source>
        <dbReference type="ARBA" id="ARBA00023159"/>
    </source>
</evidence>
<evidence type="ECO:0000256" key="15">
    <source>
        <dbReference type="ARBA" id="ARBA00023323"/>
    </source>
</evidence>
<evidence type="ECO:0000256" key="1">
    <source>
        <dbReference type="ARBA" id="ARBA00006346"/>
    </source>
</evidence>
<dbReference type="GO" id="GO:0003677">
    <property type="term" value="F:DNA binding"/>
    <property type="evidence" value="ECO:0007669"/>
    <property type="project" value="UniProtKB-UniRule"/>
</dbReference>
<dbReference type="Proteomes" id="UP000139691">
    <property type="component" value="Segment"/>
</dbReference>
<evidence type="ECO:0000256" key="14">
    <source>
        <dbReference type="ARBA" id="ARBA00023280"/>
    </source>
</evidence>
<dbReference type="InterPro" id="IPR001334">
    <property type="entry name" value="E6"/>
</dbReference>